<reference evidence="2 3" key="1">
    <citation type="journal article" date="2013" name="Genome Announc.">
        <title>Complete Genome Sequence of Mycobacterium massiliense Clinical Strain Asan 50594, Belonging to the Type II Genotype.</title>
        <authorList>
            <person name="Kim B.J."/>
            <person name="Kim B.R."/>
            <person name="Hong S.H."/>
            <person name="Seok S.H."/>
            <person name="Kook Y.H."/>
            <person name="Kim B.J."/>
        </authorList>
    </citation>
    <scope>NUCLEOTIDE SEQUENCE [LARGE SCALE GENOMIC DNA]</scope>
    <source>
        <strain evidence="2 3">50594</strain>
    </source>
</reference>
<dbReference type="Pfam" id="PF01494">
    <property type="entry name" value="FAD_binding_3"/>
    <property type="match status" value="1"/>
</dbReference>
<dbReference type="Gene3D" id="3.30.9.10">
    <property type="entry name" value="D-Amino Acid Oxidase, subunit A, domain 2"/>
    <property type="match status" value="1"/>
</dbReference>
<feature type="domain" description="FAD-binding" evidence="1">
    <location>
        <begin position="13"/>
        <end position="322"/>
    </location>
</feature>
<dbReference type="InterPro" id="IPR051704">
    <property type="entry name" value="FAD_aromatic-hydroxylase"/>
</dbReference>
<organism evidence="2 3">
    <name type="scientific">Mycobacteroides abscessus subsp. bolletii 50594</name>
    <dbReference type="NCBI Taxonomy" id="1303024"/>
    <lineage>
        <taxon>Bacteria</taxon>
        <taxon>Bacillati</taxon>
        <taxon>Actinomycetota</taxon>
        <taxon>Actinomycetes</taxon>
        <taxon>Mycobacteriales</taxon>
        <taxon>Mycobacteriaceae</taxon>
        <taxon>Mycobacteroides</taxon>
        <taxon>Mycobacteroides abscessus</taxon>
    </lineage>
</organism>
<protein>
    <recommendedName>
        <fullName evidence="1">FAD-binding domain-containing protein</fullName>
    </recommendedName>
</protein>
<dbReference type="GO" id="GO:0071949">
    <property type="term" value="F:FAD binding"/>
    <property type="evidence" value="ECO:0007669"/>
    <property type="project" value="InterPro"/>
</dbReference>
<dbReference type="InterPro" id="IPR002938">
    <property type="entry name" value="FAD-bd"/>
</dbReference>
<name>A0AB33A899_9MYCO</name>
<sequence length="401" mass="43469">MVMQPKRGNSAGTVLISGAGIAGTVLAYRLARAGLRPTVVERSADLRQAGNAVDLRGPALQVMADMGVLAELEMRATQLSEFFRIDSSGKRVFTMAPHVIGGEIELLRTELNAVLFNAAQAGVEYCFGDSIRSLDEGGDDVAVTFDSGRRGHFGVVIGADGLHSRTRTLAFGPESNFVRHLGCYQAHFTTGNVLGLRNAGLLLNRPGRTLGCYTVHQNTELVIGLFFESAQRAYDRADPAAQRHWTHRVFEGMGWRTAELLEAMWTCDDFYFDSIAQVSLANPCRGRVALVGDAAYGPSLFSGMGATLAVVGAAILADEISCHPGDHGQAFSRYQTRIRDMTRLSRELAQVSRGWFMPPDDAHDIRPESQLAADRESDVLRDRALAAMQAAFGNPPSPARN</sequence>
<accession>A0AB33A899</accession>
<dbReference type="SUPFAM" id="SSF51905">
    <property type="entry name" value="FAD/NAD(P)-binding domain"/>
    <property type="match status" value="1"/>
</dbReference>
<dbReference type="KEGG" id="mabb:MASS_1423"/>
<dbReference type="PANTHER" id="PTHR46865:SF2">
    <property type="entry name" value="MONOOXYGENASE"/>
    <property type="match status" value="1"/>
</dbReference>
<evidence type="ECO:0000259" key="1">
    <source>
        <dbReference type="Pfam" id="PF01494"/>
    </source>
</evidence>
<dbReference type="InterPro" id="IPR036188">
    <property type="entry name" value="FAD/NAD-bd_sf"/>
</dbReference>
<evidence type="ECO:0000313" key="3">
    <source>
        <dbReference type="Proteomes" id="UP000013961"/>
    </source>
</evidence>
<dbReference type="PANTHER" id="PTHR46865">
    <property type="entry name" value="OXIDOREDUCTASE-RELATED"/>
    <property type="match status" value="1"/>
</dbReference>
<dbReference type="Proteomes" id="UP000013961">
    <property type="component" value="Chromosome"/>
</dbReference>
<evidence type="ECO:0000313" key="2">
    <source>
        <dbReference type="EMBL" id="AGM28025.1"/>
    </source>
</evidence>
<dbReference type="PRINTS" id="PR00420">
    <property type="entry name" value="RNGMNOXGNASE"/>
</dbReference>
<dbReference type="AlphaFoldDB" id="A0AB33A899"/>
<gene>
    <name evidence="2" type="ORF">MASS_1423</name>
</gene>
<dbReference type="EMBL" id="CP004374">
    <property type="protein sequence ID" value="AGM28025.1"/>
    <property type="molecule type" value="Genomic_DNA"/>
</dbReference>
<proteinExistence type="predicted"/>
<dbReference type="Gene3D" id="3.50.50.60">
    <property type="entry name" value="FAD/NAD(P)-binding domain"/>
    <property type="match status" value="1"/>
</dbReference>